<protein>
    <submittedName>
        <fullName evidence="2">Uncharacterized protein</fullName>
    </submittedName>
</protein>
<dbReference type="Pfam" id="PF19628">
    <property type="entry name" value="DUF6132"/>
    <property type="match status" value="1"/>
</dbReference>
<dbReference type="EMBL" id="FONY01000002">
    <property type="protein sequence ID" value="SFE50396.1"/>
    <property type="molecule type" value="Genomic_DNA"/>
</dbReference>
<dbReference type="AlphaFoldDB" id="A0A1I2B2U4"/>
<keyword evidence="3" id="KW-1185">Reference proteome</keyword>
<evidence type="ECO:0000256" key="1">
    <source>
        <dbReference type="SAM" id="Phobius"/>
    </source>
</evidence>
<accession>A0A1I2B2U4</accession>
<dbReference type="InterPro" id="IPR045764">
    <property type="entry name" value="DUF6132"/>
</dbReference>
<dbReference type="RefSeq" id="WP_091538892.1">
    <property type="nucleotide sequence ID" value="NZ_FONY01000002.1"/>
</dbReference>
<sequence length="67" mass="7332">MSFIQKYKFTIIGLVVGAIGGYLYYFYIGCASGTCPITSQPLNSTLYGAVMGGLLFSNFEQKKDSEK</sequence>
<name>A0A1I2B2U4_9BACT</name>
<keyword evidence="1" id="KW-0812">Transmembrane</keyword>
<evidence type="ECO:0000313" key="3">
    <source>
        <dbReference type="Proteomes" id="UP000199513"/>
    </source>
</evidence>
<proteinExistence type="predicted"/>
<gene>
    <name evidence="2" type="ORF">SAMN04488541_1002112</name>
</gene>
<keyword evidence="1" id="KW-0472">Membrane</keyword>
<evidence type="ECO:0000313" key="2">
    <source>
        <dbReference type="EMBL" id="SFE50396.1"/>
    </source>
</evidence>
<keyword evidence="1" id="KW-1133">Transmembrane helix</keyword>
<reference evidence="2 3" key="1">
    <citation type="submission" date="2016-10" db="EMBL/GenBank/DDBJ databases">
        <authorList>
            <person name="de Groot N.N."/>
        </authorList>
    </citation>
    <scope>NUCLEOTIDE SEQUENCE [LARGE SCALE GENOMIC DNA]</scope>
    <source>
        <strain>GEY</strain>
        <strain evidence="3">DSM 9560</strain>
    </source>
</reference>
<feature type="transmembrane region" description="Helical" evidence="1">
    <location>
        <begin position="7"/>
        <end position="27"/>
    </location>
</feature>
<dbReference type="OrthoDB" id="2062758at2"/>
<dbReference type="Proteomes" id="UP000199513">
    <property type="component" value="Unassembled WGS sequence"/>
</dbReference>
<organism evidence="2 3">
    <name type="scientific">Thermoflexibacter ruber</name>
    <dbReference type="NCBI Taxonomy" id="1003"/>
    <lineage>
        <taxon>Bacteria</taxon>
        <taxon>Pseudomonadati</taxon>
        <taxon>Bacteroidota</taxon>
        <taxon>Cytophagia</taxon>
        <taxon>Cytophagales</taxon>
        <taxon>Thermoflexibacteraceae</taxon>
        <taxon>Thermoflexibacter</taxon>
    </lineage>
</organism>
<dbReference type="STRING" id="1003.SAMN04488541_1002112"/>